<proteinExistence type="predicted"/>
<reference evidence="4" key="2">
    <citation type="submission" date="2020-09" db="EMBL/GenBank/DDBJ databases">
        <authorList>
            <person name="Sun Q."/>
            <person name="Zhou Y."/>
        </authorList>
    </citation>
    <scope>NUCLEOTIDE SEQUENCE</scope>
    <source>
        <strain evidence="4">CGMCC 4.7430</strain>
    </source>
</reference>
<dbReference type="PANTHER" id="PTHR35526">
    <property type="entry name" value="ANTI-SIGMA-F FACTOR RSBW-RELATED"/>
    <property type="match status" value="1"/>
</dbReference>
<comment type="caution">
    <text evidence="4">The sequence shown here is derived from an EMBL/GenBank/DDBJ whole genome shotgun (WGS) entry which is preliminary data.</text>
</comment>
<evidence type="ECO:0000256" key="2">
    <source>
        <dbReference type="SAM" id="MobiDB-lite"/>
    </source>
</evidence>
<keyword evidence="5" id="KW-1185">Reference proteome</keyword>
<evidence type="ECO:0000259" key="3">
    <source>
        <dbReference type="Pfam" id="PF13581"/>
    </source>
</evidence>
<dbReference type="InterPro" id="IPR050267">
    <property type="entry name" value="Anti-sigma-factor_SerPK"/>
</dbReference>
<name>A0A918AER4_9ACTN</name>
<organism evidence="4 5">
    <name type="scientific">Nonomuraea glycinis</name>
    <dbReference type="NCBI Taxonomy" id="2047744"/>
    <lineage>
        <taxon>Bacteria</taxon>
        <taxon>Bacillati</taxon>
        <taxon>Actinomycetota</taxon>
        <taxon>Actinomycetes</taxon>
        <taxon>Streptosporangiales</taxon>
        <taxon>Streptosporangiaceae</taxon>
        <taxon>Nonomuraea</taxon>
    </lineage>
</organism>
<feature type="region of interest" description="Disordered" evidence="2">
    <location>
        <begin position="1"/>
        <end position="28"/>
    </location>
</feature>
<gene>
    <name evidence="4" type="ORF">GCM10012278_81430</name>
</gene>
<evidence type="ECO:0000256" key="1">
    <source>
        <dbReference type="ARBA" id="ARBA00022527"/>
    </source>
</evidence>
<dbReference type="SUPFAM" id="SSF55874">
    <property type="entry name" value="ATPase domain of HSP90 chaperone/DNA topoisomerase II/histidine kinase"/>
    <property type="match status" value="1"/>
</dbReference>
<dbReference type="CDD" id="cd16936">
    <property type="entry name" value="HATPase_RsbW-like"/>
    <property type="match status" value="1"/>
</dbReference>
<keyword evidence="1" id="KW-0808">Transferase</keyword>
<reference evidence="4" key="1">
    <citation type="journal article" date="2014" name="Int. J. Syst. Evol. Microbiol.">
        <title>Complete genome sequence of Corynebacterium casei LMG S-19264T (=DSM 44701T), isolated from a smear-ripened cheese.</title>
        <authorList>
            <consortium name="US DOE Joint Genome Institute (JGI-PGF)"/>
            <person name="Walter F."/>
            <person name="Albersmeier A."/>
            <person name="Kalinowski J."/>
            <person name="Ruckert C."/>
        </authorList>
    </citation>
    <scope>NUCLEOTIDE SEQUENCE</scope>
    <source>
        <strain evidence="4">CGMCC 4.7430</strain>
    </source>
</reference>
<evidence type="ECO:0000313" key="4">
    <source>
        <dbReference type="EMBL" id="GGP16668.1"/>
    </source>
</evidence>
<dbReference type="Gene3D" id="3.30.565.10">
    <property type="entry name" value="Histidine kinase-like ATPase, C-terminal domain"/>
    <property type="match status" value="1"/>
</dbReference>
<dbReference type="RefSeq" id="WP_189144103.1">
    <property type="nucleotide sequence ID" value="NZ_BMNK01000021.1"/>
</dbReference>
<dbReference type="EMBL" id="BMNK01000021">
    <property type="protein sequence ID" value="GGP16668.1"/>
    <property type="molecule type" value="Genomic_DNA"/>
</dbReference>
<dbReference type="InterPro" id="IPR003594">
    <property type="entry name" value="HATPase_dom"/>
</dbReference>
<dbReference type="Pfam" id="PF13581">
    <property type="entry name" value="HATPase_c_2"/>
    <property type="match status" value="1"/>
</dbReference>
<keyword evidence="1" id="KW-0723">Serine/threonine-protein kinase</keyword>
<dbReference type="PANTHER" id="PTHR35526:SF3">
    <property type="entry name" value="ANTI-SIGMA-F FACTOR RSBW"/>
    <property type="match status" value="1"/>
</dbReference>
<feature type="domain" description="Histidine kinase/HSP90-like ATPase" evidence="3">
    <location>
        <begin position="22"/>
        <end position="133"/>
    </location>
</feature>
<sequence length="158" mass="16707">MQHPESIPLPAADDSSQASWSLPADPETVGRARRLVRDTLAGWGMSALADDVVMVVSEVVTNAIVHAKSPMTLSLHRLGPSVRGQVTDDSTAWPTPLPAGLDEEHGRGLAIVAAYADRWGVTSESAGKAVWFVCGETGMSVAPDSIGLEPEIKRSRPV</sequence>
<evidence type="ECO:0000313" key="5">
    <source>
        <dbReference type="Proteomes" id="UP000660745"/>
    </source>
</evidence>
<accession>A0A918AER4</accession>
<dbReference type="Proteomes" id="UP000660745">
    <property type="component" value="Unassembled WGS sequence"/>
</dbReference>
<protein>
    <recommendedName>
        <fullName evidence="3">Histidine kinase/HSP90-like ATPase domain-containing protein</fullName>
    </recommendedName>
</protein>
<dbReference type="InterPro" id="IPR036890">
    <property type="entry name" value="HATPase_C_sf"/>
</dbReference>
<dbReference type="AlphaFoldDB" id="A0A918AER4"/>
<dbReference type="GO" id="GO:0004674">
    <property type="term" value="F:protein serine/threonine kinase activity"/>
    <property type="evidence" value="ECO:0007669"/>
    <property type="project" value="UniProtKB-KW"/>
</dbReference>
<keyword evidence="1" id="KW-0418">Kinase</keyword>